<reference evidence="3" key="1">
    <citation type="journal article" date="2014" name="Int. J. Syst. Evol. Microbiol.">
        <title>Complete genome sequence of Corynebacterium casei LMG S-19264T (=DSM 44701T), isolated from a smear-ripened cheese.</title>
        <authorList>
            <consortium name="US DOE Joint Genome Institute (JGI-PGF)"/>
            <person name="Walter F."/>
            <person name="Albersmeier A."/>
            <person name="Kalinowski J."/>
            <person name="Ruckert C."/>
        </authorList>
    </citation>
    <scope>NUCLEOTIDE SEQUENCE</scope>
    <source>
        <strain evidence="3">VKM Ac-1447</strain>
    </source>
</reference>
<dbReference type="EMBL" id="BSEO01000009">
    <property type="protein sequence ID" value="GLJ79993.1"/>
    <property type="molecule type" value="Genomic_DNA"/>
</dbReference>
<dbReference type="Proteomes" id="UP001142317">
    <property type="component" value="Unassembled WGS sequence"/>
</dbReference>
<protein>
    <submittedName>
        <fullName evidence="3">Uncharacterized protein</fullName>
    </submittedName>
</protein>
<organism evidence="3 4">
    <name type="scientific">Microbacterium imperiale</name>
    <dbReference type="NCBI Taxonomy" id="33884"/>
    <lineage>
        <taxon>Bacteria</taxon>
        <taxon>Bacillati</taxon>
        <taxon>Actinomycetota</taxon>
        <taxon>Actinomycetes</taxon>
        <taxon>Micrococcales</taxon>
        <taxon>Microbacteriaceae</taxon>
        <taxon>Microbacterium</taxon>
    </lineage>
</organism>
<evidence type="ECO:0000313" key="3">
    <source>
        <dbReference type="EMBL" id="GLJ79993.1"/>
    </source>
</evidence>
<name>A0A9W6M2X9_9MICO</name>
<keyword evidence="2" id="KW-0812">Transmembrane</keyword>
<dbReference type="AlphaFoldDB" id="A0A9W6M2X9"/>
<keyword evidence="4" id="KW-1185">Reference proteome</keyword>
<reference evidence="3" key="2">
    <citation type="submission" date="2023-01" db="EMBL/GenBank/DDBJ databases">
        <authorList>
            <person name="Sun Q."/>
            <person name="Evtushenko L."/>
        </authorList>
    </citation>
    <scope>NUCLEOTIDE SEQUENCE</scope>
    <source>
        <strain evidence="3">VKM Ac-1447</strain>
    </source>
</reference>
<comment type="caution">
    <text evidence="3">The sequence shown here is derived from an EMBL/GenBank/DDBJ whole genome shotgun (WGS) entry which is preliminary data.</text>
</comment>
<dbReference type="RefSeq" id="WP_210006148.1">
    <property type="nucleotide sequence ID" value="NZ_BSEO01000009.1"/>
</dbReference>
<feature type="compositionally biased region" description="Pro residues" evidence="1">
    <location>
        <begin position="61"/>
        <end position="76"/>
    </location>
</feature>
<keyword evidence="2" id="KW-0472">Membrane</keyword>
<evidence type="ECO:0000256" key="2">
    <source>
        <dbReference type="SAM" id="Phobius"/>
    </source>
</evidence>
<gene>
    <name evidence="3" type="ORF">GCM10017586_16760</name>
</gene>
<keyword evidence="2" id="KW-1133">Transmembrane helix</keyword>
<sequence length="307" mass="31697">MARPDLSASPAARALAVVAVAGLALVVVALSVLALQRDDALDPAAATPAPVPSFSFRGSDTPPPSATPTDAPPPPMTSGADERFLAQSSEGTLWRATAGACGGTEPLVERSDDAGDSWVDVTPRYRGIERVRALYGFSGTEAEMVADLAECEPKWLRTFTQGDFWELYPDLLEQATYPAPDDPAVLITPAGDVPLPCAAPTSIRIGSQQTALVCDGVPQVRIGSAAWSPLPVDQVVAIDVLGRSTAVARVDPEACADGLALAWIDGDAAVAPAGCLDGADPAAPTAIAALDDVLVVWSGDRVESFTR</sequence>
<proteinExistence type="predicted"/>
<accession>A0A9W6M2X9</accession>
<feature type="transmembrane region" description="Helical" evidence="2">
    <location>
        <begin position="12"/>
        <end position="35"/>
    </location>
</feature>
<feature type="region of interest" description="Disordered" evidence="1">
    <location>
        <begin position="46"/>
        <end position="81"/>
    </location>
</feature>
<evidence type="ECO:0000256" key="1">
    <source>
        <dbReference type="SAM" id="MobiDB-lite"/>
    </source>
</evidence>
<evidence type="ECO:0000313" key="4">
    <source>
        <dbReference type="Proteomes" id="UP001142317"/>
    </source>
</evidence>